<keyword evidence="3" id="KW-0678">Repressor</keyword>
<keyword evidence="4" id="KW-0805">Transcription regulation</keyword>
<evidence type="ECO:0000313" key="8">
    <source>
        <dbReference type="EMBL" id="MDO6965543.1"/>
    </source>
</evidence>
<reference evidence="8" key="1">
    <citation type="journal article" date="2015" name="Int. J. Syst. Evol. Microbiol.">
        <title>Rhizobium alvei sp. nov., isolated from a freshwater river.</title>
        <authorList>
            <person name="Sheu S.Y."/>
            <person name="Huang H.W."/>
            <person name="Young C.C."/>
            <person name="Chen W.M."/>
        </authorList>
    </citation>
    <scope>NUCLEOTIDE SEQUENCE</scope>
    <source>
        <strain evidence="8">TNR-22</strain>
    </source>
</reference>
<evidence type="ECO:0000256" key="3">
    <source>
        <dbReference type="ARBA" id="ARBA00022491"/>
    </source>
</evidence>
<dbReference type="InterPro" id="IPR002712">
    <property type="entry name" value="CcdB"/>
</dbReference>
<keyword evidence="5" id="KW-0804">Transcription</keyword>
<dbReference type="Gene3D" id="2.30.30.110">
    <property type="match status" value="1"/>
</dbReference>
<organism evidence="8 9">
    <name type="scientific">Rhizobium alvei</name>
    <dbReference type="NCBI Taxonomy" id="1132659"/>
    <lineage>
        <taxon>Bacteria</taxon>
        <taxon>Pseudomonadati</taxon>
        <taxon>Pseudomonadota</taxon>
        <taxon>Alphaproteobacteria</taxon>
        <taxon>Hyphomicrobiales</taxon>
        <taxon>Rhizobiaceae</taxon>
        <taxon>Rhizobium/Agrobacterium group</taxon>
        <taxon>Rhizobium</taxon>
    </lineage>
</organism>
<dbReference type="SUPFAM" id="SSF50118">
    <property type="entry name" value="Cell growth inhibitor/plasmid maintenance toxic component"/>
    <property type="match status" value="1"/>
</dbReference>
<protein>
    <recommendedName>
        <fullName evidence="2">Toxin CcdB</fullName>
    </recommendedName>
    <alternativeName>
        <fullName evidence="7">Cytotoxic protein CcdB</fullName>
    </alternativeName>
    <alternativeName>
        <fullName evidence="6">Protein LetD</fullName>
    </alternativeName>
</protein>
<dbReference type="Proteomes" id="UP001174932">
    <property type="component" value="Unassembled WGS sequence"/>
</dbReference>
<evidence type="ECO:0000256" key="7">
    <source>
        <dbReference type="ARBA" id="ARBA00033135"/>
    </source>
</evidence>
<reference evidence="8" key="2">
    <citation type="submission" date="2023-07" db="EMBL/GenBank/DDBJ databases">
        <authorList>
            <person name="Shen H."/>
        </authorList>
    </citation>
    <scope>NUCLEOTIDE SEQUENCE</scope>
    <source>
        <strain evidence="8">TNR-22</strain>
    </source>
</reference>
<comment type="caution">
    <text evidence="8">The sequence shown here is derived from an EMBL/GenBank/DDBJ whole genome shotgun (WGS) entry which is preliminary data.</text>
</comment>
<comment type="similarity">
    <text evidence="1">Belongs to the CcdB toxin family.</text>
</comment>
<accession>A0ABT8YQA6</accession>
<evidence type="ECO:0000256" key="2">
    <source>
        <dbReference type="ARBA" id="ARBA00015075"/>
    </source>
</evidence>
<evidence type="ECO:0000256" key="4">
    <source>
        <dbReference type="ARBA" id="ARBA00023015"/>
    </source>
</evidence>
<dbReference type="InterPro" id="IPR011067">
    <property type="entry name" value="Plasmid_toxin/cell-grow_inhib"/>
</dbReference>
<name>A0ABT8YQA6_9HYPH</name>
<evidence type="ECO:0000313" key="9">
    <source>
        <dbReference type="Proteomes" id="UP001174932"/>
    </source>
</evidence>
<dbReference type="Pfam" id="PF01845">
    <property type="entry name" value="CcdB"/>
    <property type="match status" value="1"/>
</dbReference>
<proteinExistence type="inferred from homology"/>
<evidence type="ECO:0000256" key="6">
    <source>
        <dbReference type="ARBA" id="ARBA00029628"/>
    </source>
</evidence>
<gene>
    <name evidence="8" type="ORF">Q4481_16380</name>
</gene>
<dbReference type="EMBL" id="JAUOZU010000012">
    <property type="protein sequence ID" value="MDO6965543.1"/>
    <property type="molecule type" value="Genomic_DNA"/>
</dbReference>
<evidence type="ECO:0000256" key="5">
    <source>
        <dbReference type="ARBA" id="ARBA00023163"/>
    </source>
</evidence>
<evidence type="ECO:0000256" key="1">
    <source>
        <dbReference type="ARBA" id="ARBA00005230"/>
    </source>
</evidence>
<dbReference type="RefSeq" id="WP_304377477.1">
    <property type="nucleotide sequence ID" value="NZ_JAUOZU010000012.1"/>
</dbReference>
<sequence length="99" mass="11309">MPRFHVYRLRRDDTLLLDLQADLLDVLKTRIVAPLIPVDQMPWAIAHLNPHFEVAGKQYVMATQRMAAISTSEIGPYVADLSQQRDRIVAATDFLFQGF</sequence>
<keyword evidence="9" id="KW-1185">Reference proteome</keyword>